<dbReference type="InterPro" id="IPR023198">
    <property type="entry name" value="PGP-like_dom2"/>
</dbReference>
<evidence type="ECO:0000256" key="2">
    <source>
        <dbReference type="ARBA" id="ARBA00022801"/>
    </source>
</evidence>
<evidence type="ECO:0000313" key="4">
    <source>
        <dbReference type="EMBL" id="AOU97958.1"/>
    </source>
</evidence>
<dbReference type="SFLD" id="SFLDF00045">
    <property type="entry name" value="2-haloacid_dehalogenase"/>
    <property type="match status" value="1"/>
</dbReference>
<dbReference type="NCBIfam" id="TIGR01493">
    <property type="entry name" value="HAD-SF-IA-v2"/>
    <property type="match status" value="1"/>
</dbReference>
<dbReference type="Proteomes" id="UP000095401">
    <property type="component" value="Chromosome"/>
</dbReference>
<dbReference type="SUPFAM" id="SSF56784">
    <property type="entry name" value="HAD-like"/>
    <property type="match status" value="1"/>
</dbReference>
<dbReference type="Gene3D" id="3.40.50.1000">
    <property type="entry name" value="HAD superfamily/HAD-like"/>
    <property type="match status" value="1"/>
</dbReference>
<accession>A0A1D8INB1</accession>
<keyword evidence="5" id="KW-1185">Reference proteome</keyword>
<dbReference type="InterPro" id="IPR023214">
    <property type="entry name" value="HAD_sf"/>
</dbReference>
<evidence type="ECO:0000256" key="3">
    <source>
        <dbReference type="RuleBase" id="RU368077"/>
    </source>
</evidence>
<dbReference type="CDD" id="cd02588">
    <property type="entry name" value="HAD_L2-DEX"/>
    <property type="match status" value="1"/>
</dbReference>
<proteinExistence type="inferred from homology"/>
<dbReference type="PANTHER" id="PTHR43316:SF3">
    <property type="entry name" value="HALOACID DEHALOGENASE, TYPE II (AFU_ORTHOLOGUE AFUA_2G07750)-RELATED"/>
    <property type="match status" value="1"/>
</dbReference>
<organism evidence="4 5">
    <name type="scientific">Acidihalobacter yilgarnensis</name>
    <dbReference type="NCBI Taxonomy" id="2819280"/>
    <lineage>
        <taxon>Bacteria</taxon>
        <taxon>Pseudomonadati</taxon>
        <taxon>Pseudomonadota</taxon>
        <taxon>Gammaproteobacteria</taxon>
        <taxon>Chromatiales</taxon>
        <taxon>Ectothiorhodospiraceae</taxon>
        <taxon>Acidihalobacter</taxon>
    </lineage>
</organism>
<dbReference type="EMBL" id="CP017415">
    <property type="protein sequence ID" value="AOU97958.1"/>
    <property type="molecule type" value="Genomic_DNA"/>
</dbReference>
<evidence type="ECO:0000256" key="1">
    <source>
        <dbReference type="ARBA" id="ARBA00008106"/>
    </source>
</evidence>
<dbReference type="NCBIfam" id="TIGR01428">
    <property type="entry name" value="HAD_type_II"/>
    <property type="match status" value="1"/>
</dbReference>
<dbReference type="RefSeq" id="WP_070078334.1">
    <property type="nucleotide sequence ID" value="NZ_CP017415.1"/>
</dbReference>
<evidence type="ECO:0000313" key="5">
    <source>
        <dbReference type="Proteomes" id="UP000095401"/>
    </source>
</evidence>
<sequence length="230" mass="26139">MNRRIQDIKACIFDAYGTLFDFSSAAAGCTGVPNEKRDVLTVLWRDKQLQYTWLRSLQGRYVDFWQVTDDALNFALESLDLYSPELHSELMGLYLNLSAFPEVYDTLHQLRDPGFMTAILSNGTPRMLNAAVTNAGLAPVLDFVLSADDVKVYKTHPRVYEYALEQLDLRPEQVSFQSSNAWDAYAASDFGMQVVWCNRYEQKPERLPGSPEQIILSLDQLVEILAPARN</sequence>
<dbReference type="InterPro" id="IPR006328">
    <property type="entry name" value="2-HAD"/>
</dbReference>
<dbReference type="KEGG" id="aprs:BI364_08270"/>
<dbReference type="InterPro" id="IPR006439">
    <property type="entry name" value="HAD-SF_hydro_IA"/>
</dbReference>
<dbReference type="SFLD" id="SFLDG01135">
    <property type="entry name" value="C1.5.6:_HAD__Beta-PGM__Phospha"/>
    <property type="match status" value="1"/>
</dbReference>
<protein>
    <recommendedName>
        <fullName evidence="3">(S)-2-haloacid dehalogenase</fullName>
        <ecNumber evidence="3">3.8.1.2</ecNumber>
    </recommendedName>
    <alternativeName>
        <fullName evidence="3">2-haloalkanoic acid dehalogenase</fullName>
    </alternativeName>
    <alternativeName>
        <fullName evidence="3">Halocarboxylic acid halidohydrolase</fullName>
    </alternativeName>
    <alternativeName>
        <fullName evidence="3">L-2-haloacid dehalogenase</fullName>
    </alternativeName>
</protein>
<dbReference type="Pfam" id="PF00702">
    <property type="entry name" value="Hydrolase"/>
    <property type="match status" value="1"/>
</dbReference>
<dbReference type="InterPro" id="IPR036412">
    <property type="entry name" value="HAD-like_sf"/>
</dbReference>
<keyword evidence="2 3" id="KW-0378">Hydrolase</keyword>
<dbReference type="GO" id="GO:0018784">
    <property type="term" value="F:(S)-2-haloacid dehalogenase activity"/>
    <property type="evidence" value="ECO:0007669"/>
    <property type="project" value="UniProtKB-UniRule"/>
</dbReference>
<gene>
    <name evidence="4" type="ORF">BI364_08270</name>
</gene>
<reference evidence="5" key="1">
    <citation type="submission" date="2016-09" db="EMBL/GenBank/DDBJ databases">
        <title>Acidihalobacter prosperus F5.</title>
        <authorList>
            <person name="Khaleque H.N."/>
            <person name="Ramsay J.P."/>
            <person name="Kaksonen A.H."/>
            <person name="Boxall N.J."/>
            <person name="Watkin E.L.J."/>
        </authorList>
    </citation>
    <scope>NUCLEOTIDE SEQUENCE [LARGE SCALE GENOMIC DNA]</scope>
    <source>
        <strain evidence="5">F5</strain>
    </source>
</reference>
<dbReference type="SFLD" id="SFLDS00003">
    <property type="entry name" value="Haloacid_Dehalogenase"/>
    <property type="match status" value="1"/>
</dbReference>
<comment type="similarity">
    <text evidence="1 3">Belongs to the HAD-like hydrolase superfamily. S-2-haloalkanoic acid dehalogenase family.</text>
</comment>
<name>A0A1D8INB1_9GAMM</name>
<comment type="function">
    <text evidence="3">Catalyzes the hydrolytic dehalogenation of small (S)-2-haloalkanoic acids to yield the corresponding (R)-2-hydroxyalkanoic acids.</text>
</comment>
<dbReference type="InterPro" id="IPR051540">
    <property type="entry name" value="S-2-haloacid_dehalogenase"/>
</dbReference>
<dbReference type="Gene3D" id="1.10.150.240">
    <property type="entry name" value="Putative phosphatase, domain 2"/>
    <property type="match status" value="1"/>
</dbReference>
<comment type="catalytic activity">
    <reaction evidence="3">
        <text>an (S)-2-haloacid + H2O = a (2R)-2-hydroxycarboxylate + a halide anion + H(+)</text>
        <dbReference type="Rhea" id="RHEA:11192"/>
        <dbReference type="ChEBI" id="CHEBI:15377"/>
        <dbReference type="ChEBI" id="CHEBI:15378"/>
        <dbReference type="ChEBI" id="CHEBI:16042"/>
        <dbReference type="ChEBI" id="CHEBI:58314"/>
        <dbReference type="ChEBI" id="CHEBI:137405"/>
        <dbReference type="EC" id="3.8.1.2"/>
    </reaction>
</comment>
<dbReference type="AlphaFoldDB" id="A0A1D8INB1"/>
<dbReference type="SFLD" id="SFLDG01129">
    <property type="entry name" value="C1.5:_HAD__Beta-PGM__Phosphata"/>
    <property type="match status" value="1"/>
</dbReference>
<dbReference type="PANTHER" id="PTHR43316">
    <property type="entry name" value="HYDROLASE, HALOACID DELAHOGENASE-RELATED"/>
    <property type="match status" value="1"/>
</dbReference>
<dbReference type="EC" id="3.8.1.2" evidence="3"/>
<dbReference type="PRINTS" id="PR00413">
    <property type="entry name" value="HADHALOGNASE"/>
</dbReference>